<feature type="region of interest" description="Disordered" evidence="1">
    <location>
        <begin position="164"/>
        <end position="188"/>
    </location>
</feature>
<accession>A0A5B9QML9</accession>
<evidence type="ECO:0000256" key="1">
    <source>
        <dbReference type="SAM" id="MobiDB-lite"/>
    </source>
</evidence>
<dbReference type="AlphaFoldDB" id="A0A5B9QML9"/>
<evidence type="ECO:0000313" key="3">
    <source>
        <dbReference type="EMBL" id="QEG40184.1"/>
    </source>
</evidence>
<feature type="signal peptide" evidence="2">
    <location>
        <begin position="1"/>
        <end position="19"/>
    </location>
</feature>
<dbReference type="RefSeq" id="WP_068142508.1">
    <property type="nucleotide sequence ID" value="NZ_CP042914.1"/>
</dbReference>
<dbReference type="EMBL" id="CP042914">
    <property type="protein sequence ID" value="QEG40184.1"/>
    <property type="molecule type" value="Genomic_DNA"/>
</dbReference>
<gene>
    <name evidence="3" type="ORF">UC8_21900</name>
</gene>
<keyword evidence="2" id="KW-0732">Signal</keyword>
<protein>
    <submittedName>
        <fullName evidence="3">Uncharacterized protein</fullName>
    </submittedName>
</protein>
<organism evidence="3 4">
    <name type="scientific">Roseimaritima ulvae</name>
    <dbReference type="NCBI Taxonomy" id="980254"/>
    <lineage>
        <taxon>Bacteria</taxon>
        <taxon>Pseudomonadati</taxon>
        <taxon>Planctomycetota</taxon>
        <taxon>Planctomycetia</taxon>
        <taxon>Pirellulales</taxon>
        <taxon>Pirellulaceae</taxon>
        <taxon>Roseimaritima</taxon>
    </lineage>
</organism>
<evidence type="ECO:0000256" key="2">
    <source>
        <dbReference type="SAM" id="SignalP"/>
    </source>
</evidence>
<name>A0A5B9QML9_9BACT</name>
<evidence type="ECO:0000313" key="4">
    <source>
        <dbReference type="Proteomes" id="UP000325286"/>
    </source>
</evidence>
<keyword evidence="4" id="KW-1185">Reference proteome</keyword>
<sequence length="188" mass="20636" precursor="true">MRVAIGFLVTLLSLSPVNAQGVRGWRQQECFDKSDFVAIVNAEQAVQVPNTLPIVAKDKSNAATFQQHETKLNVVSVLKGKDRPKSVVLIQLLPRPGYEGMGGFPSTIRIRRKTVNPSVDNKATYLVYLSARDDGKYEPVTGHIDPAQSMRRLVTEVEDMNASILPKPNPSQVLTDPGSPLFLDPNAN</sequence>
<dbReference type="KEGG" id="rul:UC8_21900"/>
<feature type="chain" id="PRO_5022745289" evidence="2">
    <location>
        <begin position="20"/>
        <end position="188"/>
    </location>
</feature>
<proteinExistence type="predicted"/>
<reference evidence="3 4" key="1">
    <citation type="submission" date="2019-08" db="EMBL/GenBank/DDBJ databases">
        <title>Deep-cultivation of Planctomycetes and their phenomic and genomic characterization uncovers novel biology.</title>
        <authorList>
            <person name="Wiegand S."/>
            <person name="Jogler M."/>
            <person name="Boedeker C."/>
            <person name="Pinto D."/>
            <person name="Vollmers J."/>
            <person name="Rivas-Marin E."/>
            <person name="Kohn T."/>
            <person name="Peeters S.H."/>
            <person name="Heuer A."/>
            <person name="Rast P."/>
            <person name="Oberbeckmann S."/>
            <person name="Bunk B."/>
            <person name="Jeske O."/>
            <person name="Meyerdierks A."/>
            <person name="Storesund J.E."/>
            <person name="Kallscheuer N."/>
            <person name="Luecker S."/>
            <person name="Lage O.M."/>
            <person name="Pohl T."/>
            <person name="Merkel B.J."/>
            <person name="Hornburger P."/>
            <person name="Mueller R.-W."/>
            <person name="Bruemmer F."/>
            <person name="Labrenz M."/>
            <person name="Spormann A.M."/>
            <person name="Op den Camp H."/>
            <person name="Overmann J."/>
            <person name="Amann R."/>
            <person name="Jetten M.S.M."/>
            <person name="Mascher T."/>
            <person name="Medema M.H."/>
            <person name="Devos D.P."/>
            <person name="Kaster A.-K."/>
            <person name="Ovreas L."/>
            <person name="Rohde M."/>
            <person name="Galperin M.Y."/>
            <person name="Jogler C."/>
        </authorList>
    </citation>
    <scope>NUCLEOTIDE SEQUENCE [LARGE SCALE GENOMIC DNA]</scope>
    <source>
        <strain evidence="3 4">UC8</strain>
    </source>
</reference>
<dbReference type="Proteomes" id="UP000325286">
    <property type="component" value="Chromosome"/>
</dbReference>